<evidence type="ECO:0000256" key="1">
    <source>
        <dbReference type="SAM" id="SignalP"/>
    </source>
</evidence>
<evidence type="ECO:0000313" key="2">
    <source>
        <dbReference type="EMBL" id="MDA4844364.1"/>
    </source>
</evidence>
<keyword evidence="1" id="KW-0732">Signal</keyword>
<protein>
    <submittedName>
        <fullName evidence="2">Uncharacterized protein</fullName>
    </submittedName>
</protein>
<accession>A0ABT4VI13</accession>
<name>A0ABT4VI13_9HYPH</name>
<sequence length="103" mass="11633">MKRIVLALCIASVSFPALAINRYDVQTMSCAAVQQAVDRDGAAILRWQSKRNPSLPIYDRYVRNTLFCDKGKVPKRAYVPTRDTSQCQVKRCVDGTFDRSFGD</sequence>
<keyword evidence="3" id="KW-1185">Reference proteome</keyword>
<comment type="caution">
    <text evidence="2">The sequence shown here is derived from an EMBL/GenBank/DDBJ whole genome shotgun (WGS) entry which is preliminary data.</text>
</comment>
<gene>
    <name evidence="2" type="ORF">OOZ53_03340</name>
</gene>
<dbReference type="EMBL" id="JAPJZH010000002">
    <property type="protein sequence ID" value="MDA4844364.1"/>
    <property type="molecule type" value="Genomic_DNA"/>
</dbReference>
<evidence type="ECO:0000313" key="3">
    <source>
        <dbReference type="Proteomes" id="UP001148313"/>
    </source>
</evidence>
<dbReference type="RefSeq" id="WP_271087895.1">
    <property type="nucleotide sequence ID" value="NZ_JAPJZH010000002.1"/>
</dbReference>
<reference evidence="2" key="1">
    <citation type="submission" date="2022-11" db="EMBL/GenBank/DDBJ databases">
        <title>Hoeflea poritis sp. nov., isolated from scleractinian coral Porites lutea.</title>
        <authorList>
            <person name="Zhang G."/>
            <person name="Wei Q."/>
            <person name="Cai L."/>
        </authorList>
    </citation>
    <scope>NUCLEOTIDE SEQUENCE</scope>
    <source>
        <strain evidence="2">E7-10</strain>
    </source>
</reference>
<feature type="chain" id="PRO_5047255509" evidence="1">
    <location>
        <begin position="20"/>
        <end position="103"/>
    </location>
</feature>
<organism evidence="2 3">
    <name type="scientific">Hoeflea poritis</name>
    <dbReference type="NCBI Taxonomy" id="2993659"/>
    <lineage>
        <taxon>Bacteria</taxon>
        <taxon>Pseudomonadati</taxon>
        <taxon>Pseudomonadota</taxon>
        <taxon>Alphaproteobacteria</taxon>
        <taxon>Hyphomicrobiales</taxon>
        <taxon>Rhizobiaceae</taxon>
        <taxon>Hoeflea</taxon>
    </lineage>
</organism>
<feature type="signal peptide" evidence="1">
    <location>
        <begin position="1"/>
        <end position="19"/>
    </location>
</feature>
<proteinExistence type="predicted"/>
<dbReference type="Proteomes" id="UP001148313">
    <property type="component" value="Unassembled WGS sequence"/>
</dbReference>